<dbReference type="EMBL" id="CP089984">
    <property type="protein sequence ID" value="WXB12187.1"/>
    <property type="molecule type" value="Genomic_DNA"/>
</dbReference>
<dbReference type="PANTHER" id="PTHR42839:SF2">
    <property type="entry name" value="ISOCHORISMATE SYNTHASE ENTC"/>
    <property type="match status" value="1"/>
</dbReference>
<protein>
    <recommendedName>
        <fullName evidence="3">isochorismate synthase</fullName>
        <ecNumber evidence="3">5.4.4.2</ecNumber>
    </recommendedName>
    <alternativeName>
        <fullName evidence="5">Isochorismate mutase</fullName>
    </alternativeName>
</protein>
<dbReference type="Proteomes" id="UP001370348">
    <property type="component" value="Chromosome"/>
</dbReference>
<dbReference type="SUPFAM" id="SSF56322">
    <property type="entry name" value="ADC synthase"/>
    <property type="match status" value="1"/>
</dbReference>
<evidence type="ECO:0000256" key="3">
    <source>
        <dbReference type="ARBA" id="ARBA00012824"/>
    </source>
</evidence>
<accession>A0ABZ2LMP0</accession>
<dbReference type="Gene3D" id="3.60.120.10">
    <property type="entry name" value="Anthranilate synthase"/>
    <property type="match status" value="1"/>
</dbReference>
<keyword evidence="8" id="KW-1185">Reference proteome</keyword>
<dbReference type="PANTHER" id="PTHR42839">
    <property type="entry name" value="ISOCHORISMATE SYNTHASE ENTC"/>
    <property type="match status" value="1"/>
</dbReference>
<reference evidence="7 8" key="1">
    <citation type="submission" date="2021-12" db="EMBL/GenBank/DDBJ databases">
        <title>Discovery of the Pendulisporaceae a myxobacterial family with distinct sporulation behavior and unique specialized metabolism.</title>
        <authorList>
            <person name="Garcia R."/>
            <person name="Popoff A."/>
            <person name="Bader C.D."/>
            <person name="Loehr J."/>
            <person name="Walesch S."/>
            <person name="Walt C."/>
            <person name="Boldt J."/>
            <person name="Bunk B."/>
            <person name="Haeckl F.J.F.P.J."/>
            <person name="Gunesch A.P."/>
            <person name="Birkelbach J."/>
            <person name="Nuebel U."/>
            <person name="Pietschmann T."/>
            <person name="Bach T."/>
            <person name="Mueller R."/>
        </authorList>
    </citation>
    <scope>NUCLEOTIDE SEQUENCE [LARGE SCALE GENOMIC DNA]</scope>
    <source>
        <strain evidence="7 8">MSr11954</strain>
    </source>
</reference>
<proteinExistence type="inferred from homology"/>
<evidence type="ECO:0000259" key="6">
    <source>
        <dbReference type="Pfam" id="PF00425"/>
    </source>
</evidence>
<dbReference type="GO" id="GO:0008909">
    <property type="term" value="F:isochorismate synthase activity"/>
    <property type="evidence" value="ECO:0007669"/>
    <property type="project" value="UniProtKB-EC"/>
</dbReference>
<evidence type="ECO:0000256" key="5">
    <source>
        <dbReference type="ARBA" id="ARBA00041564"/>
    </source>
</evidence>
<dbReference type="NCBIfam" id="TIGR00543">
    <property type="entry name" value="isochor_syn"/>
    <property type="match status" value="1"/>
</dbReference>
<dbReference type="InterPro" id="IPR005801">
    <property type="entry name" value="ADC_synthase"/>
</dbReference>
<evidence type="ECO:0000256" key="2">
    <source>
        <dbReference type="ARBA" id="ARBA00005297"/>
    </source>
</evidence>
<gene>
    <name evidence="7" type="ORF">LZC94_30580</name>
</gene>
<dbReference type="EC" id="5.4.4.2" evidence="3"/>
<comment type="catalytic activity">
    <reaction evidence="1">
        <text>chorismate = isochorismate</text>
        <dbReference type="Rhea" id="RHEA:18985"/>
        <dbReference type="ChEBI" id="CHEBI:29748"/>
        <dbReference type="ChEBI" id="CHEBI:29780"/>
        <dbReference type="EC" id="5.4.4.2"/>
    </reaction>
</comment>
<dbReference type="InterPro" id="IPR004561">
    <property type="entry name" value="IsoChor_synthase"/>
</dbReference>
<comment type="similarity">
    <text evidence="2">Belongs to the isochorismate synthase family.</text>
</comment>
<evidence type="ECO:0000313" key="8">
    <source>
        <dbReference type="Proteomes" id="UP001370348"/>
    </source>
</evidence>
<organism evidence="7 8">
    <name type="scientific">Pendulispora albinea</name>
    <dbReference type="NCBI Taxonomy" id="2741071"/>
    <lineage>
        <taxon>Bacteria</taxon>
        <taxon>Pseudomonadati</taxon>
        <taxon>Myxococcota</taxon>
        <taxon>Myxococcia</taxon>
        <taxon>Myxococcales</taxon>
        <taxon>Sorangiineae</taxon>
        <taxon>Pendulisporaceae</taxon>
        <taxon>Pendulispora</taxon>
    </lineage>
</organism>
<name>A0ABZ2LMP0_9BACT</name>
<evidence type="ECO:0000256" key="4">
    <source>
        <dbReference type="ARBA" id="ARBA00023235"/>
    </source>
</evidence>
<dbReference type="Pfam" id="PF00425">
    <property type="entry name" value="Chorismate_bind"/>
    <property type="match status" value="1"/>
</dbReference>
<sequence length="474" mass="52215">MASAFDKLKSKRCTAVITVPAPLAPPAAFLRNQRRNMSFFWDSPGDLPHAGAGAVEILRVSGPKRCAQLEARLERLWNDLVVHIHPDCAPPPPRAFGGMSFHPDGASSRSPHWQEFDDGCFTLPRWCYGHDGKRAFLSLAVRGPEDCDPVRGRELVDELEAILLGLERAAEASPVRHHERPAEAPANAAGTIHQIDVRTWERRIAEIHRAIGTGEFQKIVAARRCDVELPWAVDELEVLSRLVAEPMCTRFLFGREKFRFLGASPELLFHKRGKVLRTEALAGTSPCPAGADVAERANALLASRKDRVEHAFVVREIAQILGPLCKEFRSPAQPRVRSIREILHLYTPFEGSLEHEMNPIRLLAALHPTPAVGGLPKAHAAEWIARHEVEPRGWYTGPVGWVDAAGDARFVVAIRCGLVGECSALIFTGAGIVEESLASAEYAETTLKQLPLLRALGFLEEAFHPKPRQATDGS</sequence>
<keyword evidence="4 7" id="KW-0413">Isomerase</keyword>
<dbReference type="RefSeq" id="WP_394821803.1">
    <property type="nucleotide sequence ID" value="NZ_CP089984.1"/>
</dbReference>
<evidence type="ECO:0000313" key="7">
    <source>
        <dbReference type="EMBL" id="WXB12187.1"/>
    </source>
</evidence>
<evidence type="ECO:0000256" key="1">
    <source>
        <dbReference type="ARBA" id="ARBA00000799"/>
    </source>
</evidence>
<feature type="domain" description="Chorismate-utilising enzyme C-terminal" evidence="6">
    <location>
        <begin position="198"/>
        <end position="448"/>
    </location>
</feature>
<dbReference type="InterPro" id="IPR015890">
    <property type="entry name" value="Chorismate_C"/>
</dbReference>